<dbReference type="RefSeq" id="WP_071454756.1">
    <property type="nucleotide sequence ID" value="NZ_CP017675.1"/>
</dbReference>
<comment type="subcellular location">
    <subcellularLocation>
        <location evidence="1">Cellular thylakoid membrane</location>
        <topology evidence="1">Lipid-anchor</topology>
        <orientation evidence="1">Lumenal side</orientation>
    </subcellularLocation>
    <text evidence="1">Associated with PSII on the lumenal side of the thylakoid membrane.</text>
</comment>
<proteinExistence type="inferred from homology"/>
<dbReference type="OrthoDB" id="541086at2"/>
<evidence type="ECO:0000256" key="1">
    <source>
        <dbReference type="HAMAP-Rule" id="MF_01481"/>
    </source>
</evidence>
<comment type="subunit">
    <text evidence="1">Monomer. Forms a complex with a monomeric, partially assembled PSII. This is probably the complex in which D1 is assembled and/or replaced.</text>
</comment>
<dbReference type="PROSITE" id="PS51257">
    <property type="entry name" value="PROKAR_LIPOPROTEIN"/>
    <property type="match status" value="1"/>
</dbReference>
<dbReference type="GO" id="GO:0009523">
    <property type="term" value="C:photosystem II"/>
    <property type="evidence" value="ECO:0007669"/>
    <property type="project" value="InterPro"/>
</dbReference>
<dbReference type="KEGG" id="glt:GlitD10_1968"/>
<accession>A0A1J0AEB8</accession>
<sequence length="132" mass="14398">MKQLRAVLVGLMLVLVVMLAGCGGAMGSLSGNYTQDTLTLVQTLRQAVALPEDDPSKSEFQTTARQQINDFAARYRRDGGISGLLSFTTMRTALNALAGHYSSYPGRPLPEKLKNRLTEQLDQVELALKRGN</sequence>
<dbReference type="InterPro" id="IPR038450">
    <property type="entry name" value="PSII_Psb27_sf"/>
</dbReference>
<dbReference type="InterPro" id="IPR025585">
    <property type="entry name" value="PSII_Psb27"/>
</dbReference>
<gene>
    <name evidence="1 2" type="primary">psb27</name>
    <name evidence="2" type="ORF">GlitD10_1968</name>
</gene>
<dbReference type="STRING" id="1188229.GlitD10_1968"/>
<dbReference type="Pfam" id="PF13326">
    <property type="entry name" value="PSII_Pbs27"/>
    <property type="match status" value="1"/>
</dbReference>
<dbReference type="PANTHER" id="PTHR34041:SF1">
    <property type="entry name" value="PHOTOSYSTEM II REPAIR PROTEIN PSB27-H1, CHLOROPLASTIC"/>
    <property type="match status" value="1"/>
</dbReference>
<keyword evidence="1" id="KW-0472">Membrane</keyword>
<dbReference type="GO" id="GO:0010206">
    <property type="term" value="P:photosystem II repair"/>
    <property type="evidence" value="ECO:0007669"/>
    <property type="project" value="UniProtKB-UniRule"/>
</dbReference>
<reference evidence="2 3" key="1">
    <citation type="submission" date="2016-10" db="EMBL/GenBank/DDBJ databases">
        <title>Description of Gloeomargarita lithophora gen. nov., sp. nov., a thylakoid-bearing basal-branching cyanobacterium with intracellular carbonates, and proposal for Gloeomargaritales ord. nov.</title>
        <authorList>
            <person name="Moreira D."/>
            <person name="Tavera R."/>
            <person name="Benzerara K."/>
            <person name="Skouri-Panet F."/>
            <person name="Couradeau E."/>
            <person name="Gerard E."/>
            <person name="Loussert C."/>
            <person name="Novelo E."/>
            <person name="Zivanovic Y."/>
            <person name="Lopez-Garcia P."/>
        </authorList>
    </citation>
    <scope>NUCLEOTIDE SEQUENCE [LARGE SCALE GENOMIC DNA]</scope>
    <source>
        <strain evidence="2 3">D10</strain>
    </source>
</reference>
<protein>
    <recommendedName>
        <fullName evidence="1">Photosystem II lipoprotein Psb27</fullName>
    </recommendedName>
    <alternativeName>
        <fullName evidence="1">Photosystem II 11 kDa protein</fullName>
    </alternativeName>
</protein>
<dbReference type="EMBL" id="CP017675">
    <property type="protein sequence ID" value="APB34294.1"/>
    <property type="molecule type" value="Genomic_DNA"/>
</dbReference>
<evidence type="ECO:0000313" key="3">
    <source>
        <dbReference type="Proteomes" id="UP000180235"/>
    </source>
</evidence>
<keyword evidence="1" id="KW-0449">Lipoprotein</keyword>
<keyword evidence="1" id="KW-0564">Palmitate</keyword>
<dbReference type="GO" id="GO:0031676">
    <property type="term" value="C:plasma membrane-derived thylakoid membrane"/>
    <property type="evidence" value="ECO:0007669"/>
    <property type="project" value="UniProtKB-SubCell"/>
</dbReference>
<evidence type="ECO:0000313" key="2">
    <source>
        <dbReference type="EMBL" id="APB34294.1"/>
    </source>
</evidence>
<name>A0A1J0AEB8_9CYAN</name>
<dbReference type="AlphaFoldDB" id="A0A1J0AEB8"/>
<comment type="similarity">
    <text evidence="1">Belongs to the Psb27 family.</text>
</comment>
<organism evidence="2 3">
    <name type="scientific">Gloeomargarita lithophora Alchichica-D10</name>
    <dbReference type="NCBI Taxonomy" id="1188229"/>
    <lineage>
        <taxon>Bacteria</taxon>
        <taxon>Bacillati</taxon>
        <taxon>Cyanobacteriota</taxon>
        <taxon>Cyanophyceae</taxon>
        <taxon>Gloeomargaritales</taxon>
        <taxon>Gloeomargaritaceae</taxon>
        <taxon>Gloeomargarita</taxon>
    </lineage>
</organism>
<dbReference type="GO" id="GO:0010207">
    <property type="term" value="P:photosystem II assembly"/>
    <property type="evidence" value="ECO:0007669"/>
    <property type="project" value="UniProtKB-UniRule"/>
</dbReference>
<dbReference type="NCBIfam" id="TIGR03044">
    <property type="entry name" value="PS_II_psb27"/>
    <property type="match status" value="1"/>
</dbReference>
<dbReference type="InterPro" id="IPR017488">
    <property type="entry name" value="PSII_Psb27_cyano_bac"/>
</dbReference>
<dbReference type="GO" id="GO:0031977">
    <property type="term" value="C:thylakoid lumen"/>
    <property type="evidence" value="ECO:0007669"/>
    <property type="project" value="UniProtKB-UniRule"/>
</dbReference>
<dbReference type="Gene3D" id="1.20.58.810">
    <property type="entry name" value="Photosystem II Pbs27"/>
    <property type="match status" value="1"/>
</dbReference>
<keyword evidence="3" id="KW-1185">Reference proteome</keyword>
<keyword evidence="1" id="KW-0793">Thylakoid</keyword>
<dbReference type="HAMAP" id="MF_01481">
    <property type="entry name" value="PSII_Psb27"/>
    <property type="match status" value="1"/>
</dbReference>
<keyword evidence="1" id="KW-0732">Signal</keyword>
<dbReference type="PANTHER" id="PTHR34041">
    <property type="entry name" value="PHOTOSYSTEM II REPAIR PROTEIN PSB27-H1, CHLOROPLASTIC"/>
    <property type="match status" value="1"/>
</dbReference>
<comment type="function">
    <text evidence="1">Plays a role in the repair and/or biogenesis of the calcium-manganese-oxide cluster on the lumenal face of the thylakoid membrane. Its presence in a photosystem II (PSII) preparation prevents binding of some small extrinsic subunits and thus assembly of calcium-manganese-oxide cluster.</text>
</comment>
<dbReference type="Proteomes" id="UP000180235">
    <property type="component" value="Chromosome"/>
</dbReference>